<feature type="transmembrane region" description="Helical" evidence="1">
    <location>
        <begin position="143"/>
        <end position="166"/>
    </location>
</feature>
<keyword evidence="1" id="KW-1133">Transmembrane helix</keyword>
<reference evidence="2" key="1">
    <citation type="journal article" date="2021" name="PeerJ">
        <title>Extensive microbial diversity within the chicken gut microbiome revealed by metagenomics and culture.</title>
        <authorList>
            <person name="Gilroy R."/>
            <person name="Ravi A."/>
            <person name="Getino M."/>
            <person name="Pursley I."/>
            <person name="Horton D.L."/>
            <person name="Alikhan N.F."/>
            <person name="Baker D."/>
            <person name="Gharbi K."/>
            <person name="Hall N."/>
            <person name="Watson M."/>
            <person name="Adriaenssens E.M."/>
            <person name="Foster-Nyarko E."/>
            <person name="Jarju S."/>
            <person name="Secka A."/>
            <person name="Antonio M."/>
            <person name="Oren A."/>
            <person name="Chaudhuri R.R."/>
            <person name="La Ragione R."/>
            <person name="Hildebrand F."/>
            <person name="Pallen M.J."/>
        </authorList>
    </citation>
    <scope>NUCLEOTIDE SEQUENCE</scope>
    <source>
        <strain evidence="2">ChiHjej8B7-3636</strain>
    </source>
</reference>
<name>A0A9D2H2I0_9MICO</name>
<dbReference type="EMBL" id="DXAM01000017">
    <property type="protein sequence ID" value="HJA03427.1"/>
    <property type="molecule type" value="Genomic_DNA"/>
</dbReference>
<proteinExistence type="predicted"/>
<feature type="transmembrane region" description="Helical" evidence="1">
    <location>
        <begin position="243"/>
        <end position="264"/>
    </location>
</feature>
<feature type="transmembrane region" description="Helical" evidence="1">
    <location>
        <begin position="178"/>
        <end position="205"/>
    </location>
</feature>
<dbReference type="AlphaFoldDB" id="A0A9D2H2I0"/>
<gene>
    <name evidence="2" type="ORF">H9800_01005</name>
</gene>
<reference evidence="2" key="2">
    <citation type="submission" date="2021-04" db="EMBL/GenBank/DDBJ databases">
        <authorList>
            <person name="Gilroy R."/>
        </authorList>
    </citation>
    <scope>NUCLEOTIDE SEQUENCE</scope>
    <source>
        <strain evidence="2">ChiHjej8B7-3636</strain>
    </source>
</reference>
<sequence length="274" mass="28636">MIGTIFAQDFRATRKTLATTVGILLIVTAVSLVLAALNVPVLGGFGLVLAIIASILITPIVLGLLAENYWRTMYGREGYFTMALPVGGRALFAAKVLYGATMAVAALAMTAVALVACAAALAISTDQGVVEFLRAGFDEIDAAMFWLIAGSILLQILYLVVVGAGLMSVGARARFNHLGFGAPVIGAVLMYVVVTVTGFAAMLFVPLGVRLTGPDTGTLVAEGMFRTFADEVTGRTSTDAPEVFGLGILLVSVIATCVFAWWGARSVARHTSLR</sequence>
<evidence type="ECO:0000256" key="1">
    <source>
        <dbReference type="SAM" id="Phobius"/>
    </source>
</evidence>
<keyword evidence="1" id="KW-0812">Transmembrane</keyword>
<accession>A0A9D2H2I0</accession>
<feature type="transmembrane region" description="Helical" evidence="1">
    <location>
        <begin position="45"/>
        <end position="66"/>
    </location>
</feature>
<protein>
    <submittedName>
        <fullName evidence="2">Uncharacterized protein</fullName>
    </submittedName>
</protein>
<feature type="transmembrane region" description="Helical" evidence="1">
    <location>
        <begin position="96"/>
        <end position="123"/>
    </location>
</feature>
<organism evidence="2 3">
    <name type="scientific">Candidatus Microbacterium stercoravium</name>
    <dbReference type="NCBI Taxonomy" id="2838697"/>
    <lineage>
        <taxon>Bacteria</taxon>
        <taxon>Bacillati</taxon>
        <taxon>Actinomycetota</taxon>
        <taxon>Actinomycetes</taxon>
        <taxon>Micrococcales</taxon>
        <taxon>Microbacteriaceae</taxon>
        <taxon>Microbacterium</taxon>
    </lineage>
</organism>
<evidence type="ECO:0000313" key="2">
    <source>
        <dbReference type="EMBL" id="HJA03427.1"/>
    </source>
</evidence>
<keyword evidence="1" id="KW-0472">Membrane</keyword>
<evidence type="ECO:0000313" key="3">
    <source>
        <dbReference type="Proteomes" id="UP000824220"/>
    </source>
</evidence>
<feature type="transmembrane region" description="Helical" evidence="1">
    <location>
        <begin position="21"/>
        <end position="39"/>
    </location>
</feature>
<dbReference type="Proteomes" id="UP000824220">
    <property type="component" value="Unassembled WGS sequence"/>
</dbReference>
<comment type="caution">
    <text evidence="2">The sequence shown here is derived from an EMBL/GenBank/DDBJ whole genome shotgun (WGS) entry which is preliminary data.</text>
</comment>